<name>A0AAV4U5K3_9ARAC</name>
<accession>A0AAV4U5K3</accession>
<dbReference type="AlphaFoldDB" id="A0AAV4U5K3"/>
<comment type="caution">
    <text evidence="1">The sequence shown here is derived from an EMBL/GenBank/DDBJ whole genome shotgun (WGS) entry which is preliminary data.</text>
</comment>
<sequence length="107" mass="11589">MYEKDVSARTFPQLTWRHAESKHILVEPSLFTCARDADLGSRQRAKILGIVCHWDSGTTTAHGNRVGSPACVSIAIYATGARAWARASCARLWSSSTAQAGATSLRI</sequence>
<keyword evidence="2" id="KW-1185">Reference proteome</keyword>
<dbReference type="EMBL" id="BPLQ01010733">
    <property type="protein sequence ID" value="GIY53027.1"/>
    <property type="molecule type" value="Genomic_DNA"/>
</dbReference>
<proteinExistence type="predicted"/>
<evidence type="ECO:0000313" key="2">
    <source>
        <dbReference type="Proteomes" id="UP001054837"/>
    </source>
</evidence>
<protein>
    <submittedName>
        <fullName evidence="1">Uncharacterized protein</fullName>
    </submittedName>
</protein>
<dbReference type="Proteomes" id="UP001054837">
    <property type="component" value="Unassembled WGS sequence"/>
</dbReference>
<evidence type="ECO:0000313" key="1">
    <source>
        <dbReference type="EMBL" id="GIY53027.1"/>
    </source>
</evidence>
<reference evidence="1 2" key="1">
    <citation type="submission" date="2021-06" db="EMBL/GenBank/DDBJ databases">
        <title>Caerostris darwini draft genome.</title>
        <authorList>
            <person name="Kono N."/>
            <person name="Arakawa K."/>
        </authorList>
    </citation>
    <scope>NUCLEOTIDE SEQUENCE [LARGE SCALE GENOMIC DNA]</scope>
</reference>
<organism evidence="1 2">
    <name type="scientific">Caerostris darwini</name>
    <dbReference type="NCBI Taxonomy" id="1538125"/>
    <lineage>
        <taxon>Eukaryota</taxon>
        <taxon>Metazoa</taxon>
        <taxon>Ecdysozoa</taxon>
        <taxon>Arthropoda</taxon>
        <taxon>Chelicerata</taxon>
        <taxon>Arachnida</taxon>
        <taxon>Araneae</taxon>
        <taxon>Araneomorphae</taxon>
        <taxon>Entelegynae</taxon>
        <taxon>Araneoidea</taxon>
        <taxon>Araneidae</taxon>
        <taxon>Caerostris</taxon>
    </lineage>
</organism>
<gene>
    <name evidence="1" type="ORF">CDAR_182391</name>
</gene>